<dbReference type="EMBL" id="CP014672">
    <property type="protein sequence ID" value="ANW97841.1"/>
    <property type="molecule type" value="Genomic_DNA"/>
</dbReference>
<dbReference type="InterPro" id="IPR005537">
    <property type="entry name" value="RAMP_III_fam"/>
</dbReference>
<proteinExistence type="predicted"/>
<dbReference type="Proteomes" id="UP000092971">
    <property type="component" value="Chromosome"/>
</dbReference>
<dbReference type="OrthoDB" id="5362408at2"/>
<dbReference type="AlphaFoldDB" id="A0A1B1YAP4"/>
<evidence type="ECO:0000256" key="1">
    <source>
        <dbReference type="ARBA" id="ARBA00023118"/>
    </source>
</evidence>
<evidence type="ECO:0000313" key="5">
    <source>
        <dbReference type="Proteomes" id="UP000092971"/>
    </source>
</evidence>
<feature type="region of interest" description="Disordered" evidence="2">
    <location>
        <begin position="102"/>
        <end position="121"/>
    </location>
</feature>
<reference evidence="4 5" key="1">
    <citation type="submission" date="2016-02" db="EMBL/GenBank/DDBJ databases">
        <title>Comparison of Clostridium stercorarium subspecies using comparative genomics and transcriptomics.</title>
        <authorList>
            <person name="Schellenberg J."/>
            <person name="Thallinger G."/>
            <person name="Levin D.B."/>
            <person name="Zhang X."/>
            <person name="Alvare G."/>
            <person name="Fristensky B."/>
            <person name="Sparling R."/>
        </authorList>
    </citation>
    <scope>NUCLEOTIDE SEQUENCE [LARGE SCALE GENOMIC DNA]</scope>
    <source>
        <strain evidence="4 5">DSM 2910</strain>
    </source>
</reference>
<accession>A0A1B1YAP4</accession>
<evidence type="ECO:0000256" key="2">
    <source>
        <dbReference type="SAM" id="MobiDB-lite"/>
    </source>
</evidence>
<dbReference type="PANTHER" id="PTHR35579:SF3">
    <property type="entry name" value="CRISPR SYSTEM CMS ENDORIBONUCLEASE CSM3"/>
    <property type="match status" value="1"/>
</dbReference>
<dbReference type="InterPro" id="IPR052216">
    <property type="entry name" value="CRISPR_Csm3_endoribonuclease"/>
</dbReference>
<dbReference type="RefSeq" id="WP_015358042.1">
    <property type="nucleotide sequence ID" value="NZ_CP014672.1"/>
</dbReference>
<feature type="domain" description="CRISPR type III-associated protein" evidence="3">
    <location>
        <begin position="32"/>
        <end position="256"/>
    </location>
</feature>
<keyword evidence="1" id="KW-0051">Antiviral defense</keyword>
<evidence type="ECO:0000313" key="4">
    <source>
        <dbReference type="EMBL" id="ANW97841.1"/>
    </source>
</evidence>
<sequence>MIKPYDFVPFLKYIPYKKGNAVYDKGKIPIRVKTLTPVHISSGEYAVNGKNLIYKEFIKINGIPVIPATSFKGCVRSIAESVSHSYPYMIDDKKKELIPEEKTGIGKTGDSNQRANDQNENKKKEDEIKCIVCDMFGMMNWRSRIAFGDLKGVPGKFRLEIRGIPASFNPHPEREFYMEDGKYKGYKFYRHGVNGIQPKGEVFREFVAEDSWFEGEIIYRDLTEEQIQLLCFSLGLSGDINPKIGYGKNFFYGSIEVTSDAKWVEKAKEYREKAEDDIKKNIDRLISILSYKNAVSSPDLVIW</sequence>
<dbReference type="GO" id="GO:0051607">
    <property type="term" value="P:defense response to virus"/>
    <property type="evidence" value="ECO:0007669"/>
    <property type="project" value="UniProtKB-KW"/>
</dbReference>
<protein>
    <recommendedName>
        <fullName evidence="3">CRISPR type III-associated protein domain-containing protein</fullName>
    </recommendedName>
</protein>
<name>A0A1B1YAP4_THEST</name>
<dbReference type="Pfam" id="PF03787">
    <property type="entry name" value="RAMPs"/>
    <property type="match status" value="1"/>
</dbReference>
<evidence type="ECO:0000259" key="3">
    <source>
        <dbReference type="Pfam" id="PF03787"/>
    </source>
</evidence>
<gene>
    <name evidence="4" type="ORF">CSTERTH_01710</name>
</gene>
<dbReference type="PANTHER" id="PTHR35579">
    <property type="entry name" value="CRISPR SYSTEM CMS ENDORIBONUCLEASE CSM3"/>
    <property type="match status" value="1"/>
</dbReference>
<organism evidence="4 5">
    <name type="scientific">Thermoclostridium stercorarium subsp. thermolacticum DSM 2910</name>
    <dbReference type="NCBI Taxonomy" id="1121336"/>
    <lineage>
        <taxon>Bacteria</taxon>
        <taxon>Bacillati</taxon>
        <taxon>Bacillota</taxon>
        <taxon>Clostridia</taxon>
        <taxon>Eubacteriales</taxon>
        <taxon>Oscillospiraceae</taxon>
        <taxon>Thermoclostridium</taxon>
    </lineage>
</organism>
<dbReference type="CDD" id="cd09726">
    <property type="entry name" value="RAMP_I_III"/>
    <property type="match status" value="1"/>
</dbReference>